<sequence>MDAAVGALFFAGATGADEGTAWGADSPAVQALIASARPGMIALRKAGSTRDKWLNRVIKT</sequence>
<dbReference type="Proteomes" id="UP000825388">
    <property type="component" value="Unassembled WGS sequence"/>
</dbReference>
<organism evidence="1 2">
    <name type="scientific">Xanthomonas citri pv. sesbaniae</name>
    <dbReference type="NCBI Taxonomy" id="473425"/>
    <lineage>
        <taxon>Bacteria</taxon>
        <taxon>Pseudomonadati</taxon>
        <taxon>Pseudomonadota</taxon>
        <taxon>Gammaproteobacteria</taxon>
        <taxon>Lysobacterales</taxon>
        <taxon>Lysobacteraceae</taxon>
        <taxon>Xanthomonas</taxon>
    </lineage>
</organism>
<name>A0AAW4RM75_XANCI</name>
<gene>
    <name evidence="1" type="ORF">Xseb_15130</name>
</gene>
<protein>
    <submittedName>
        <fullName evidence="1">Uncharacterized protein</fullName>
    </submittedName>
</protein>
<evidence type="ECO:0000313" key="1">
    <source>
        <dbReference type="EMBL" id="MBZ3925292.1"/>
    </source>
</evidence>
<proteinExistence type="predicted"/>
<reference evidence="1" key="1">
    <citation type="submission" date="2015-12" db="EMBL/GenBank/DDBJ databases">
        <authorList>
            <person name="Bansal K."/>
            <person name="Midha S."/>
            <person name="Patil P.B."/>
        </authorList>
    </citation>
    <scope>NUCLEOTIDE SEQUENCE</scope>
    <source>
        <strain evidence="1">LMG867</strain>
    </source>
</reference>
<comment type="caution">
    <text evidence="1">The sequence shown here is derived from an EMBL/GenBank/DDBJ whole genome shotgun (WGS) entry which is preliminary data.</text>
</comment>
<dbReference type="AlphaFoldDB" id="A0AAW4RM75"/>
<evidence type="ECO:0000313" key="2">
    <source>
        <dbReference type="Proteomes" id="UP000825388"/>
    </source>
</evidence>
<dbReference type="EMBL" id="LOKL01000123">
    <property type="protein sequence ID" value="MBZ3925292.1"/>
    <property type="molecule type" value="Genomic_DNA"/>
</dbReference>
<accession>A0AAW4RM75</accession>